<dbReference type="EMBL" id="JAMQOQ010000004">
    <property type="protein sequence ID" value="MDS0295516.1"/>
    <property type="molecule type" value="Genomic_DNA"/>
</dbReference>
<dbReference type="PANTHER" id="PTHR43293:SF3">
    <property type="entry name" value="CHOLESTEROL RING-CLEAVING HYDROLASE IPDB SUBUNIT"/>
    <property type="match status" value="1"/>
</dbReference>
<keyword evidence="3" id="KW-1185">Reference proteome</keyword>
<dbReference type="InterPro" id="IPR037171">
    <property type="entry name" value="NagB/RpiA_transferase-like"/>
</dbReference>
<accession>A0ABU2G3Z1</accession>
<organism evidence="2 3">
    <name type="scientific">Halogeometricum luteum</name>
    <dbReference type="NCBI Taxonomy" id="2950537"/>
    <lineage>
        <taxon>Archaea</taxon>
        <taxon>Methanobacteriati</taxon>
        <taxon>Methanobacteriota</taxon>
        <taxon>Stenosarchaea group</taxon>
        <taxon>Halobacteria</taxon>
        <taxon>Halobacteriales</taxon>
        <taxon>Haloferacaceae</taxon>
        <taxon>Halogeometricum</taxon>
    </lineage>
</organism>
<evidence type="ECO:0000313" key="3">
    <source>
        <dbReference type="Proteomes" id="UP001254813"/>
    </source>
</evidence>
<dbReference type="Proteomes" id="UP001254813">
    <property type="component" value="Unassembled WGS sequence"/>
</dbReference>
<keyword evidence="2" id="KW-0808">Transferase</keyword>
<dbReference type="Gene3D" id="3.40.1080.10">
    <property type="entry name" value="Glutaconate Coenzyme A-transferase"/>
    <property type="match status" value="1"/>
</dbReference>
<feature type="region of interest" description="Disordered" evidence="1">
    <location>
        <begin position="1"/>
        <end position="21"/>
    </location>
</feature>
<dbReference type="SMART" id="SM00882">
    <property type="entry name" value="CoA_trans"/>
    <property type="match status" value="1"/>
</dbReference>
<dbReference type="PANTHER" id="PTHR43293">
    <property type="entry name" value="ACETATE COA-TRANSFERASE YDIF"/>
    <property type="match status" value="1"/>
</dbReference>
<protein>
    <submittedName>
        <fullName evidence="2">CoA transferase</fullName>
    </submittedName>
</protein>
<reference evidence="2 3" key="1">
    <citation type="submission" date="2022-06" db="EMBL/GenBank/DDBJ databases">
        <title>Halogeometricum sp. a new haloarchaeum isolate from saline soil.</title>
        <authorList>
            <person name="Strakova D."/>
            <person name="Galisteo C."/>
            <person name="Sanchez-Porro C."/>
            <person name="Ventosa A."/>
        </authorList>
    </citation>
    <scope>NUCLEOTIDE SEQUENCE [LARGE SCALE GENOMIC DNA]</scope>
    <source>
        <strain evidence="3">S3BR25-2</strain>
    </source>
</reference>
<dbReference type="InterPro" id="IPR004165">
    <property type="entry name" value="CoA_trans_fam_I"/>
</dbReference>
<sequence>MASENGAGADGANGTNGADGADGYTAREMMVSAAAREIEDGDVAFVGMRLPLIAFQVAVSTHAPNAMSVFESGVVRDDPADGFLHTMCDLPNLDRAVSTTGMLDVMGRLARGDIDVGFLGGAEIDRYGNLNTTRVHAGDREIRLPGSGGACDIACMSDRTVILMAHEPRRFVERVEYVTSPGHGEGGDWRAEESVPGGGPSALVTSKATFGFDDGGELYLRTVHPGEDADAVAADFPWDLRTREDVTGDPVGETAEPTDEVLSLVRGFDPDGFWTAD</sequence>
<dbReference type="SUPFAM" id="SSF100950">
    <property type="entry name" value="NagB/RpiA/CoA transferase-like"/>
    <property type="match status" value="1"/>
</dbReference>
<evidence type="ECO:0000313" key="2">
    <source>
        <dbReference type="EMBL" id="MDS0295516.1"/>
    </source>
</evidence>
<dbReference type="GO" id="GO:0016740">
    <property type="term" value="F:transferase activity"/>
    <property type="evidence" value="ECO:0007669"/>
    <property type="project" value="UniProtKB-KW"/>
</dbReference>
<name>A0ABU2G3Z1_9EURY</name>
<proteinExistence type="predicted"/>
<evidence type="ECO:0000256" key="1">
    <source>
        <dbReference type="SAM" id="MobiDB-lite"/>
    </source>
</evidence>
<comment type="caution">
    <text evidence="2">The sequence shown here is derived from an EMBL/GenBank/DDBJ whole genome shotgun (WGS) entry which is preliminary data.</text>
</comment>
<dbReference type="RefSeq" id="WP_310929442.1">
    <property type="nucleotide sequence ID" value="NZ_JAMQOQ010000004.1"/>
</dbReference>
<dbReference type="Pfam" id="PF01144">
    <property type="entry name" value="CoA_trans"/>
    <property type="match status" value="1"/>
</dbReference>
<gene>
    <name evidence="2" type="ORF">NDI79_15190</name>
</gene>